<evidence type="ECO:0000313" key="3">
    <source>
        <dbReference type="EMBL" id="DAD83644.1"/>
    </source>
</evidence>
<sequence>MELIQNILVTALLGIWACLSIGFFVWLVQGISNDHKREKREKEQASRDLEYHEKRMKEFK</sequence>
<evidence type="ECO:0000256" key="2">
    <source>
        <dbReference type="SAM" id="Phobius"/>
    </source>
</evidence>
<keyword evidence="2" id="KW-0812">Transmembrane</keyword>
<organism evidence="3">
    <name type="scientific">Siphoviridae sp. ct89Z21</name>
    <dbReference type="NCBI Taxonomy" id="2826168"/>
    <lineage>
        <taxon>Viruses</taxon>
        <taxon>Duplodnaviria</taxon>
        <taxon>Heunggongvirae</taxon>
        <taxon>Uroviricota</taxon>
        <taxon>Caudoviricetes</taxon>
    </lineage>
</organism>
<feature type="region of interest" description="Disordered" evidence="1">
    <location>
        <begin position="34"/>
        <end position="60"/>
    </location>
</feature>
<keyword evidence="2" id="KW-0472">Membrane</keyword>
<accession>A0A8S5MN58</accession>
<name>A0A8S5MN58_9CAUD</name>
<proteinExistence type="predicted"/>
<reference evidence="3" key="1">
    <citation type="journal article" date="2021" name="Proc. Natl. Acad. Sci. U.S.A.">
        <title>A Catalog of Tens of Thousands of Viruses from Human Metagenomes Reveals Hidden Associations with Chronic Diseases.</title>
        <authorList>
            <person name="Tisza M.J."/>
            <person name="Buck C.B."/>
        </authorList>
    </citation>
    <scope>NUCLEOTIDE SEQUENCE</scope>
    <source>
        <strain evidence="3">Ct89Z21</strain>
    </source>
</reference>
<evidence type="ECO:0000256" key="1">
    <source>
        <dbReference type="SAM" id="MobiDB-lite"/>
    </source>
</evidence>
<protein>
    <submittedName>
        <fullName evidence="3">Holin family protein</fullName>
    </submittedName>
</protein>
<dbReference type="EMBL" id="BK014939">
    <property type="protein sequence ID" value="DAD83644.1"/>
    <property type="molecule type" value="Genomic_DNA"/>
</dbReference>
<feature type="transmembrane region" description="Helical" evidence="2">
    <location>
        <begin position="6"/>
        <end position="28"/>
    </location>
</feature>
<keyword evidence="2" id="KW-1133">Transmembrane helix</keyword>